<accession>A0ABP8I2B2</accession>
<gene>
    <name evidence="2" type="ORF">GCM10023185_06910</name>
</gene>
<name>A0ABP8I2B2_9BACT</name>
<dbReference type="RefSeq" id="WP_345233849.1">
    <property type="nucleotide sequence ID" value="NZ_BAABGZ010000010.1"/>
</dbReference>
<dbReference type="Proteomes" id="UP001501153">
    <property type="component" value="Unassembled WGS sequence"/>
</dbReference>
<evidence type="ECO:0000313" key="3">
    <source>
        <dbReference type="Proteomes" id="UP001501153"/>
    </source>
</evidence>
<protein>
    <recommendedName>
        <fullName evidence="1">N-acetylmuramidase domain-containing protein</fullName>
    </recommendedName>
</protein>
<dbReference type="Pfam" id="PF11860">
    <property type="entry name" value="Muramidase"/>
    <property type="match status" value="1"/>
</dbReference>
<reference evidence="3" key="1">
    <citation type="journal article" date="2019" name="Int. J. Syst. Evol. Microbiol.">
        <title>The Global Catalogue of Microorganisms (GCM) 10K type strain sequencing project: providing services to taxonomists for standard genome sequencing and annotation.</title>
        <authorList>
            <consortium name="The Broad Institute Genomics Platform"/>
            <consortium name="The Broad Institute Genome Sequencing Center for Infectious Disease"/>
            <person name="Wu L."/>
            <person name="Ma J."/>
        </authorList>
    </citation>
    <scope>NUCLEOTIDE SEQUENCE [LARGE SCALE GENOMIC DNA]</scope>
    <source>
        <strain evidence="3">JCM 17923</strain>
    </source>
</reference>
<evidence type="ECO:0000259" key="1">
    <source>
        <dbReference type="Pfam" id="PF11860"/>
    </source>
</evidence>
<evidence type="ECO:0000313" key="2">
    <source>
        <dbReference type="EMBL" id="GAA4349853.1"/>
    </source>
</evidence>
<dbReference type="InterPro" id="IPR024408">
    <property type="entry name" value="Muramidase"/>
</dbReference>
<dbReference type="EMBL" id="BAABGZ010000010">
    <property type="protein sequence ID" value="GAA4349853.1"/>
    <property type="molecule type" value="Genomic_DNA"/>
</dbReference>
<comment type="caution">
    <text evidence="2">The sequence shown here is derived from an EMBL/GenBank/DDBJ whole genome shotgun (WGS) entry which is preliminary data.</text>
</comment>
<proteinExistence type="predicted"/>
<keyword evidence="3" id="KW-1185">Reference proteome</keyword>
<sequence length="206" mass="22827">MQRLTPAQIDATSLAAGFEPRAVRAVLQVECGGTGYAPNGWLLIQFEPSWFRRQLPPVITARIKQAVAAEAAKKELTEAEVALLKDWRTTQANGVEGQLRERMAFDAACRIDKRAALLSTSWGLPQMMGFNHRACGFATVEDMVEAFRQSEANQLAGMLRFIKSKPALAAALKAKDWGVLAYHYNGPAYKQFNYDRRLATAYSTLS</sequence>
<organism evidence="2 3">
    <name type="scientific">Hymenobacter saemangeumensis</name>
    <dbReference type="NCBI Taxonomy" id="1084522"/>
    <lineage>
        <taxon>Bacteria</taxon>
        <taxon>Pseudomonadati</taxon>
        <taxon>Bacteroidota</taxon>
        <taxon>Cytophagia</taxon>
        <taxon>Cytophagales</taxon>
        <taxon>Hymenobacteraceae</taxon>
        <taxon>Hymenobacter</taxon>
    </lineage>
</organism>
<feature type="domain" description="N-acetylmuramidase" evidence="1">
    <location>
        <begin position="19"/>
        <end position="205"/>
    </location>
</feature>